<dbReference type="InterPro" id="IPR000504">
    <property type="entry name" value="RRM_dom"/>
</dbReference>
<feature type="compositionally biased region" description="Basic residues" evidence="2">
    <location>
        <begin position="1220"/>
        <end position="1233"/>
    </location>
</feature>
<feature type="domain" description="RRM" evidence="3">
    <location>
        <begin position="868"/>
        <end position="948"/>
    </location>
</feature>
<keyword evidence="5" id="KW-1185">Reference proteome</keyword>
<dbReference type="Gene3D" id="3.90.1410.10">
    <property type="entry name" value="set domain protein methyltransferase, domain 1"/>
    <property type="match status" value="1"/>
</dbReference>
<feature type="compositionally biased region" description="Basic residues" evidence="2">
    <location>
        <begin position="1192"/>
        <end position="1212"/>
    </location>
</feature>
<accession>A0ABD3Q7J8</accession>
<reference evidence="4 5" key="1">
    <citation type="submission" date="2024-10" db="EMBL/GenBank/DDBJ databases">
        <title>Updated reference genomes for cyclostephanoid diatoms.</title>
        <authorList>
            <person name="Roberts W.R."/>
            <person name="Alverson A.J."/>
        </authorList>
    </citation>
    <scope>NUCLEOTIDE SEQUENCE [LARGE SCALE GENOMIC DNA]</scope>
    <source>
        <strain evidence="4 5">AJA276-08</strain>
    </source>
</reference>
<feature type="region of interest" description="Disordered" evidence="2">
    <location>
        <begin position="1"/>
        <end position="127"/>
    </location>
</feature>
<keyword evidence="1" id="KW-0694">RNA-binding</keyword>
<dbReference type="GO" id="GO:0003723">
    <property type="term" value="F:RNA binding"/>
    <property type="evidence" value="ECO:0007669"/>
    <property type="project" value="UniProtKB-UniRule"/>
</dbReference>
<dbReference type="InterPro" id="IPR012677">
    <property type="entry name" value="Nucleotide-bd_a/b_plait_sf"/>
</dbReference>
<dbReference type="SUPFAM" id="SSF82199">
    <property type="entry name" value="SET domain"/>
    <property type="match status" value="1"/>
</dbReference>
<feature type="region of interest" description="Disordered" evidence="2">
    <location>
        <begin position="1017"/>
        <end position="1233"/>
    </location>
</feature>
<proteinExistence type="predicted"/>
<feature type="compositionally biased region" description="Gly residues" evidence="2">
    <location>
        <begin position="72"/>
        <end position="115"/>
    </location>
</feature>
<feature type="compositionally biased region" description="Gly residues" evidence="2">
    <location>
        <begin position="1033"/>
        <end position="1045"/>
    </location>
</feature>
<feature type="region of interest" description="Disordered" evidence="2">
    <location>
        <begin position="947"/>
        <end position="968"/>
    </location>
</feature>
<dbReference type="InterPro" id="IPR035979">
    <property type="entry name" value="RBD_domain_sf"/>
</dbReference>
<dbReference type="EMBL" id="JALLAZ020000388">
    <property type="protein sequence ID" value="KAL3796362.1"/>
    <property type="molecule type" value="Genomic_DNA"/>
</dbReference>
<gene>
    <name evidence="4" type="ORF">ACHAW5_001688</name>
</gene>
<evidence type="ECO:0000256" key="1">
    <source>
        <dbReference type="PROSITE-ProRule" id="PRU00176"/>
    </source>
</evidence>
<dbReference type="PANTHER" id="PTHR13271">
    <property type="entry name" value="UNCHARACTERIZED PUTATIVE METHYLTRANSFERASE"/>
    <property type="match status" value="1"/>
</dbReference>
<dbReference type="PANTHER" id="PTHR13271:SF151">
    <property type="entry name" value="SET DOMAIN-CONTAINING PROTEIN 4"/>
    <property type="match status" value="1"/>
</dbReference>
<feature type="compositionally biased region" description="Basic and acidic residues" evidence="2">
    <location>
        <begin position="813"/>
        <end position="843"/>
    </location>
</feature>
<organism evidence="4 5">
    <name type="scientific">Stephanodiscus triporus</name>
    <dbReference type="NCBI Taxonomy" id="2934178"/>
    <lineage>
        <taxon>Eukaryota</taxon>
        <taxon>Sar</taxon>
        <taxon>Stramenopiles</taxon>
        <taxon>Ochrophyta</taxon>
        <taxon>Bacillariophyta</taxon>
        <taxon>Coscinodiscophyceae</taxon>
        <taxon>Thalassiosirophycidae</taxon>
        <taxon>Stephanodiscales</taxon>
        <taxon>Stephanodiscaceae</taxon>
        <taxon>Stephanodiscus</taxon>
    </lineage>
</organism>
<dbReference type="InterPro" id="IPR046341">
    <property type="entry name" value="SET_dom_sf"/>
</dbReference>
<evidence type="ECO:0000313" key="4">
    <source>
        <dbReference type="EMBL" id="KAL3796362.1"/>
    </source>
</evidence>
<dbReference type="CDD" id="cd10527">
    <property type="entry name" value="SET_LSMT"/>
    <property type="match status" value="1"/>
</dbReference>
<sequence length="1233" mass="133962">MYGTTIQRHHPPRDFPIGRRPLLKGRLGPLPERGVGHRRGTPQRPGPGVRGPSRSAREGVGGGGKRTRPGAKSGGGASMMMGGIGGGGGGSSGGGGGSGPGGGMGGGGGGGGSGGAPEARCGDVDGESDRAMYDRTIGCQVRTLRDMKGDEVALAVPVSAMITPDLVASSDAGRAIFACCEGNDSTMSASSRDAECFWSAFGPTGRLEHAQAERLHQNGGIQLLVKILQERKKVETALSRQERNAIEAGGAGGRGGGGGEKNGVVGGEHQLASAGSISYRAPYLAFLIHQRFANEQDPRVVATTTTASASAKGARGTLPPPVLPDGVPVTFAPYVRTLPSSVCSPICWKRNELAILAGCIPGMPALQNVAARTMQLASELTALVDAGLLSRHPTVFSPGMITWDRWVWAAAVYESRVVHASSLPSWIWNDEYVVNSPSRVWESVGVMIPFVDMMNHVDDMPQARWRQSNVEEDSGARRLSFYMDERTKKHCQIYRNYGAHDNETFMLQYGFTRIGNPSDRVRIAWALVDGVGGVAPPVDYEPVSETCGVPTSHLVFDSMDPVAAKAWWTEQRIALLGRATLNSPDTLESLRKGKSIRFAALNNGKIDNMLIAVAVVATASPKSVDEMFHKSANNPSSKPLDGLTLDRTGQNVVRLYLSFLFSKKLSKLLQSLNTCLRDHFDLTQLWTKASMGGLNYVARKDDNAIPVDVGGGENSSDAVGWQTFFDTYAYHSSMEVETGSYYAMAPKSCVLTLYDGHVKSLQKSLDIMATDAVFYENMKRQLEGLGCILDRTTAAAISTDVQPIVTPTSATVSEKEIDERIKPKSSGDERRAQDPSAPTKDEQGNGQGNVTKRERDHQIKEKNKPPAIKLHIGNLSYKTQPNNLYDFFTGLYGKGSVLECHIPTERETGNSRGFGFVTMPENHAKTALEVGRKHEMDGRILKVAESNSAGSVKGTKKDRSAPPALSSDRCSNCGYRPRWCTCNPNIPMNMVMGMGPPPLDIYGPGLYVGPPPILGGPGYGPPRDMDDRRMAGDGYGWGGGGGGSGNRRSYSRSPSYRRERDRGYRRSPSYSRSRSRSYSRGRDRGDRHHRRRHDADRRRYDDDDDRKRYDDDRRRSSSRRYRSKSRSRSRQRDIAVSPNRGRLNGETGDFSDEPEGGRSLSRSRSPIDDSGIDRPSSSKKREGKDSSGRGGGRSHSRDRGSRRRKRSSKGSRRGKESSSKRRGGSRSRSRDRH</sequence>
<feature type="compositionally biased region" description="Basic residues" evidence="2">
    <location>
        <begin position="1116"/>
        <end position="1129"/>
    </location>
</feature>
<feature type="compositionally biased region" description="Low complexity" evidence="2">
    <location>
        <begin position="18"/>
        <end position="33"/>
    </location>
</feature>
<dbReference type="AlphaFoldDB" id="A0ABD3Q7J8"/>
<feature type="region of interest" description="Disordered" evidence="2">
    <location>
        <begin position="245"/>
        <end position="264"/>
    </location>
</feature>
<feature type="compositionally biased region" description="Gly residues" evidence="2">
    <location>
        <begin position="249"/>
        <end position="264"/>
    </location>
</feature>
<evidence type="ECO:0000256" key="2">
    <source>
        <dbReference type="SAM" id="MobiDB-lite"/>
    </source>
</evidence>
<dbReference type="PROSITE" id="PS50102">
    <property type="entry name" value="RRM"/>
    <property type="match status" value="1"/>
</dbReference>
<comment type="caution">
    <text evidence="4">The sequence shown here is derived from an EMBL/GenBank/DDBJ whole genome shotgun (WGS) entry which is preliminary data.</text>
</comment>
<feature type="compositionally biased region" description="Basic and acidic residues" evidence="2">
    <location>
        <begin position="1093"/>
        <end position="1115"/>
    </location>
</feature>
<dbReference type="Proteomes" id="UP001530315">
    <property type="component" value="Unassembled WGS sequence"/>
</dbReference>
<dbReference type="SUPFAM" id="SSF54928">
    <property type="entry name" value="RNA-binding domain, RBD"/>
    <property type="match status" value="1"/>
</dbReference>
<feature type="region of interest" description="Disordered" evidence="2">
    <location>
        <begin position="808"/>
        <end position="867"/>
    </location>
</feature>
<feature type="compositionally biased region" description="Basic and acidic residues" evidence="2">
    <location>
        <begin position="851"/>
        <end position="864"/>
    </location>
</feature>
<evidence type="ECO:0000313" key="5">
    <source>
        <dbReference type="Proteomes" id="UP001530315"/>
    </source>
</evidence>
<dbReference type="InterPro" id="IPR050600">
    <property type="entry name" value="SETD3_SETD6_MTase"/>
</dbReference>
<protein>
    <recommendedName>
        <fullName evidence="3">RRM domain-containing protein</fullName>
    </recommendedName>
</protein>
<dbReference type="SMART" id="SM00360">
    <property type="entry name" value="RRM"/>
    <property type="match status" value="1"/>
</dbReference>
<dbReference type="Gene3D" id="3.30.70.330">
    <property type="match status" value="1"/>
</dbReference>
<dbReference type="Pfam" id="PF00076">
    <property type="entry name" value="RRM_1"/>
    <property type="match status" value="1"/>
</dbReference>
<name>A0ABD3Q7J8_9STRA</name>
<evidence type="ECO:0000259" key="3">
    <source>
        <dbReference type="PROSITE" id="PS50102"/>
    </source>
</evidence>